<dbReference type="Proteomes" id="UP000199161">
    <property type="component" value="Unassembled WGS sequence"/>
</dbReference>
<organism evidence="1 2">
    <name type="scientific">Natronobacterium haloterrestre</name>
    <name type="common">Halobiforma haloterrestris</name>
    <dbReference type="NCBI Taxonomy" id="148448"/>
    <lineage>
        <taxon>Archaea</taxon>
        <taxon>Methanobacteriati</taxon>
        <taxon>Methanobacteriota</taxon>
        <taxon>Stenosarchaea group</taxon>
        <taxon>Halobacteria</taxon>
        <taxon>Halobacteriales</taxon>
        <taxon>Natrialbaceae</taxon>
        <taxon>Natronobacterium</taxon>
    </lineage>
</organism>
<dbReference type="AlphaFoldDB" id="A0A1I1DHQ5"/>
<evidence type="ECO:0000313" key="2">
    <source>
        <dbReference type="Proteomes" id="UP000199161"/>
    </source>
</evidence>
<dbReference type="RefSeq" id="WP_089785284.1">
    <property type="nucleotide sequence ID" value="NZ_FOKW01000001.1"/>
</dbReference>
<protein>
    <submittedName>
        <fullName evidence="1">Uncharacterized protein</fullName>
    </submittedName>
</protein>
<keyword evidence="2" id="KW-1185">Reference proteome</keyword>
<proteinExistence type="predicted"/>
<name>A0A1I1DHQ5_NATHA</name>
<reference evidence="2" key="1">
    <citation type="submission" date="2016-10" db="EMBL/GenBank/DDBJ databases">
        <authorList>
            <person name="Varghese N."/>
            <person name="Submissions S."/>
        </authorList>
    </citation>
    <scope>NUCLEOTIDE SEQUENCE [LARGE SCALE GENOMIC DNA]</scope>
    <source>
        <strain evidence="2">DSM 13078</strain>
    </source>
</reference>
<dbReference type="OrthoDB" id="351034at2157"/>
<gene>
    <name evidence="1" type="ORF">SAMN05444422_101665</name>
</gene>
<evidence type="ECO:0000313" key="1">
    <source>
        <dbReference type="EMBL" id="SFB74475.1"/>
    </source>
</evidence>
<accession>A0A1I1DHQ5</accession>
<sequence length="249" mass="26825">MSDHKFSGTRRSILQSIAGLSVLSIGATGTGTAAIDPSELNRDTVQFVEVTEEYDVPADVPRAARNGTAGYAVDRERNIVTLTNASMASFTPDTVATTADGSYYATDTRISVTGRNRGLPVDTNYRDLGATHAIFDEKQPERPVQVQADGDRIRVASDDLDFDVPVGTEAAETETVGSLERTVRVRNHGTMTVFGHDDYLIFPVGSNDFYARARVDSIRALAQEHVSDIEDVDLITVPKSLAVTKGGGE</sequence>
<dbReference type="EMBL" id="FOKW01000001">
    <property type="protein sequence ID" value="SFB74475.1"/>
    <property type="molecule type" value="Genomic_DNA"/>
</dbReference>